<evidence type="ECO:0000256" key="11">
    <source>
        <dbReference type="ARBA" id="ARBA00023098"/>
    </source>
</evidence>
<comment type="pathway">
    <text evidence="2 13">Glycolipid biosynthesis; lipid IV(A) biosynthesis; lipid IV(A) from (3R)-3-hydroxytetradecanoyl-[acyl-carrier-protein] and UDP-N-acetyl-alpha-D-glucosamine: step 6/6.</text>
</comment>
<dbReference type="GO" id="GO:0005524">
    <property type="term" value="F:ATP binding"/>
    <property type="evidence" value="ECO:0007669"/>
    <property type="project" value="UniProtKB-UniRule"/>
</dbReference>
<dbReference type="GO" id="GO:0005886">
    <property type="term" value="C:plasma membrane"/>
    <property type="evidence" value="ECO:0007669"/>
    <property type="project" value="TreeGrafter"/>
</dbReference>
<comment type="function">
    <text evidence="1 13">Transfers the gamma-phosphate of ATP to the 4'-position of a tetraacyldisaccharide 1-phosphate intermediate (termed DS-1-P) to form tetraacyldisaccharide 1,4'-bis-phosphate (lipid IVA).</text>
</comment>
<dbReference type="Proteomes" id="UP001151234">
    <property type="component" value="Unassembled WGS sequence"/>
</dbReference>
<comment type="catalytic activity">
    <reaction evidence="13">
        <text>a lipid A disaccharide + ATP = a lipid IVA + ADP + H(+)</text>
        <dbReference type="Rhea" id="RHEA:67840"/>
        <dbReference type="ChEBI" id="CHEBI:15378"/>
        <dbReference type="ChEBI" id="CHEBI:30616"/>
        <dbReference type="ChEBI" id="CHEBI:176343"/>
        <dbReference type="ChEBI" id="CHEBI:176425"/>
        <dbReference type="ChEBI" id="CHEBI:456216"/>
        <dbReference type="EC" id="2.7.1.130"/>
    </reaction>
</comment>
<evidence type="ECO:0000256" key="9">
    <source>
        <dbReference type="ARBA" id="ARBA00022777"/>
    </source>
</evidence>
<gene>
    <name evidence="13 14" type="primary">lpxK</name>
    <name evidence="14" type="ORF">OQ273_15810</name>
</gene>
<evidence type="ECO:0000256" key="12">
    <source>
        <dbReference type="ARBA" id="ARBA00029757"/>
    </source>
</evidence>
<dbReference type="AlphaFoldDB" id="A0A9X3UJ10"/>
<proteinExistence type="inferred from homology"/>
<evidence type="ECO:0000256" key="2">
    <source>
        <dbReference type="ARBA" id="ARBA00004870"/>
    </source>
</evidence>
<feature type="binding site" evidence="13">
    <location>
        <begin position="54"/>
        <end position="61"/>
    </location>
    <ligand>
        <name>ATP</name>
        <dbReference type="ChEBI" id="CHEBI:30616"/>
    </ligand>
</feature>
<dbReference type="HAMAP" id="MF_00409">
    <property type="entry name" value="LpxK"/>
    <property type="match status" value="1"/>
</dbReference>
<evidence type="ECO:0000256" key="13">
    <source>
        <dbReference type="HAMAP-Rule" id="MF_00409"/>
    </source>
</evidence>
<keyword evidence="8 13" id="KW-0547">Nucleotide-binding</keyword>
<dbReference type="GO" id="GO:0009029">
    <property type="term" value="F:lipid-A 4'-kinase activity"/>
    <property type="evidence" value="ECO:0007669"/>
    <property type="project" value="UniProtKB-UniRule"/>
</dbReference>
<dbReference type="Pfam" id="PF02606">
    <property type="entry name" value="LpxK"/>
    <property type="match status" value="1"/>
</dbReference>
<evidence type="ECO:0000256" key="7">
    <source>
        <dbReference type="ARBA" id="ARBA00022679"/>
    </source>
</evidence>
<evidence type="ECO:0000256" key="5">
    <source>
        <dbReference type="ARBA" id="ARBA00022516"/>
    </source>
</evidence>
<keyword evidence="11 13" id="KW-0443">Lipid metabolism</keyword>
<organism evidence="14 15">
    <name type="scientific">Hoeflea prorocentri</name>
    <dbReference type="NCBI Taxonomy" id="1922333"/>
    <lineage>
        <taxon>Bacteria</taxon>
        <taxon>Pseudomonadati</taxon>
        <taxon>Pseudomonadota</taxon>
        <taxon>Alphaproteobacteria</taxon>
        <taxon>Hyphomicrobiales</taxon>
        <taxon>Rhizobiaceae</taxon>
        <taxon>Hoeflea</taxon>
    </lineage>
</organism>
<comment type="caution">
    <text evidence="14">The sequence shown here is derived from an EMBL/GenBank/DDBJ whole genome shotgun (WGS) entry which is preliminary data.</text>
</comment>
<dbReference type="NCBIfam" id="TIGR00682">
    <property type="entry name" value="lpxK"/>
    <property type="match status" value="1"/>
</dbReference>
<evidence type="ECO:0000313" key="14">
    <source>
        <dbReference type="EMBL" id="MDA5400047.1"/>
    </source>
</evidence>
<dbReference type="SUPFAM" id="SSF52540">
    <property type="entry name" value="P-loop containing nucleoside triphosphate hydrolases"/>
    <property type="match status" value="1"/>
</dbReference>
<dbReference type="PANTHER" id="PTHR42724">
    <property type="entry name" value="TETRAACYLDISACCHARIDE 4'-KINASE"/>
    <property type="match status" value="1"/>
</dbReference>
<dbReference type="PANTHER" id="PTHR42724:SF1">
    <property type="entry name" value="TETRAACYLDISACCHARIDE 4'-KINASE, MITOCHONDRIAL-RELATED"/>
    <property type="match status" value="1"/>
</dbReference>
<protein>
    <recommendedName>
        <fullName evidence="4 13">Tetraacyldisaccharide 4'-kinase</fullName>
        <ecNumber evidence="3 13">2.7.1.130</ecNumber>
    </recommendedName>
    <alternativeName>
        <fullName evidence="12 13">Lipid A 4'-kinase</fullName>
    </alternativeName>
</protein>
<reference evidence="14" key="1">
    <citation type="submission" date="2022-11" db="EMBL/GenBank/DDBJ databases">
        <title>Draft genome sequence of Hoeflea poritis E7-10 and Hoeflea prorocentri PM5-8, separated from scleractinian coral Porites lutea and marine dinoflagellate.</title>
        <authorList>
            <person name="Zhang G."/>
            <person name="Wei Q."/>
            <person name="Cai L."/>
        </authorList>
    </citation>
    <scope>NUCLEOTIDE SEQUENCE</scope>
    <source>
        <strain evidence="14">PM5-8</strain>
    </source>
</reference>
<keyword evidence="6 13" id="KW-0441">Lipid A biosynthesis</keyword>
<evidence type="ECO:0000256" key="1">
    <source>
        <dbReference type="ARBA" id="ARBA00002274"/>
    </source>
</evidence>
<evidence type="ECO:0000313" key="15">
    <source>
        <dbReference type="Proteomes" id="UP001151234"/>
    </source>
</evidence>
<keyword evidence="15" id="KW-1185">Reference proteome</keyword>
<evidence type="ECO:0000256" key="8">
    <source>
        <dbReference type="ARBA" id="ARBA00022741"/>
    </source>
</evidence>
<keyword evidence="9 13" id="KW-0418">Kinase</keyword>
<comment type="similarity">
    <text evidence="13">Belongs to the LpxK family.</text>
</comment>
<dbReference type="EC" id="2.7.1.130" evidence="3 13"/>
<sequence>MVSEAPPFWWTKADWRAWSLAPISWIYGVVARSRMENAPRVAVDVPVLCVGNFTVGGAGKTPTALALCAAAKKAGLKPGFLSRGYGGSIRTATVVDTDHHNAGDVGDEPLLLAQKALTVVSPERAAGAARLIEEGADFIIMDDGFQSAAVRFDFALMVVDSLRGIGNGHVIPGGPVRAPMVDQMRHASALLVIGDGPEAHPVIRVAGRAAKPVYEAKLKVIRPRRFRRKKVLAYAAIGNPEKFFVSLNSAGADIVDARGFGDHHHFVEDEATDLLDTASARDLQLVTTAKDMVRLRHARGKVAELAEKSDVLEVQLEFDPPGLAQTFVEQTVQSFKKKALL</sequence>
<dbReference type="RefSeq" id="WP_267991457.1">
    <property type="nucleotide sequence ID" value="NZ_JAPJZI010000001.1"/>
</dbReference>
<accession>A0A9X3UJ10</accession>
<name>A0A9X3UJ10_9HYPH</name>
<keyword evidence="10 13" id="KW-0067">ATP-binding</keyword>
<evidence type="ECO:0000256" key="6">
    <source>
        <dbReference type="ARBA" id="ARBA00022556"/>
    </source>
</evidence>
<dbReference type="GO" id="GO:0009244">
    <property type="term" value="P:lipopolysaccharide core region biosynthetic process"/>
    <property type="evidence" value="ECO:0007669"/>
    <property type="project" value="TreeGrafter"/>
</dbReference>
<dbReference type="InterPro" id="IPR003758">
    <property type="entry name" value="LpxK"/>
</dbReference>
<keyword evidence="5 13" id="KW-0444">Lipid biosynthesis</keyword>
<dbReference type="InterPro" id="IPR027417">
    <property type="entry name" value="P-loop_NTPase"/>
</dbReference>
<evidence type="ECO:0000256" key="3">
    <source>
        <dbReference type="ARBA" id="ARBA00012071"/>
    </source>
</evidence>
<dbReference type="GO" id="GO:0009245">
    <property type="term" value="P:lipid A biosynthetic process"/>
    <property type="evidence" value="ECO:0007669"/>
    <property type="project" value="UniProtKB-UniRule"/>
</dbReference>
<evidence type="ECO:0000256" key="10">
    <source>
        <dbReference type="ARBA" id="ARBA00022840"/>
    </source>
</evidence>
<keyword evidence="7 13" id="KW-0808">Transferase</keyword>
<evidence type="ECO:0000256" key="4">
    <source>
        <dbReference type="ARBA" id="ARBA00016436"/>
    </source>
</evidence>
<dbReference type="EMBL" id="JAPJZI010000001">
    <property type="protein sequence ID" value="MDA5400047.1"/>
    <property type="molecule type" value="Genomic_DNA"/>
</dbReference>